<proteinExistence type="predicted"/>
<protein>
    <submittedName>
        <fullName evidence="1">Peroxisomal oxidase</fullName>
    </submittedName>
</protein>
<dbReference type="Proteomes" id="UP000814128">
    <property type="component" value="Unassembled WGS sequence"/>
</dbReference>
<name>A0ACB8Q7X6_9AGAM</name>
<evidence type="ECO:0000313" key="2">
    <source>
        <dbReference type="Proteomes" id="UP000814128"/>
    </source>
</evidence>
<accession>A0ACB8Q7X6</accession>
<gene>
    <name evidence="1" type="ORF">K488DRAFT_60616</name>
</gene>
<dbReference type="EMBL" id="MU273849">
    <property type="protein sequence ID" value="KAI0027723.1"/>
    <property type="molecule type" value="Genomic_DNA"/>
</dbReference>
<reference evidence="1" key="1">
    <citation type="submission" date="2021-02" db="EMBL/GenBank/DDBJ databases">
        <authorList>
            <consortium name="DOE Joint Genome Institute"/>
            <person name="Ahrendt S."/>
            <person name="Looney B.P."/>
            <person name="Miyauchi S."/>
            <person name="Morin E."/>
            <person name="Drula E."/>
            <person name="Courty P.E."/>
            <person name="Chicoki N."/>
            <person name="Fauchery L."/>
            <person name="Kohler A."/>
            <person name="Kuo A."/>
            <person name="Labutti K."/>
            <person name="Pangilinan J."/>
            <person name="Lipzen A."/>
            <person name="Riley R."/>
            <person name="Andreopoulos W."/>
            <person name="He G."/>
            <person name="Johnson J."/>
            <person name="Barry K.W."/>
            <person name="Grigoriev I.V."/>
            <person name="Nagy L."/>
            <person name="Hibbett D."/>
            <person name="Henrissat B."/>
            <person name="Matheny P.B."/>
            <person name="Labbe J."/>
            <person name="Martin F."/>
        </authorList>
    </citation>
    <scope>NUCLEOTIDE SEQUENCE</scope>
    <source>
        <strain evidence="1">EC-137</strain>
    </source>
</reference>
<sequence length="665" mass="72767">MPSPVEDIARARASSTVNIEAVRSYLYGGGDKWKDHEKVERTLASDPVFEKSKKPWMSRQELFEATLAQTSRIYELEERLSWTPEMTSRALNLLDDGTPLLLHHSAFAPVFASQASPELLRKYGALTRMRGIIGCYLQTELGHGSNVARLETTATYIPASREFEIHSPTFTSRKWWIGSLGSVATHGVVQAKLILPDGQDVGPHLFFIQLRSLEDHTVMPGISIGDIGPKAFNAWGATDHGFAIFDHVRIPREHMLSKFAQVTDEGKYVRPPHAKISFGGVRSIMVTAAGWSLAKAATISIRYAHLRRQGNVDSSGTEQQVIYYPSTYYRLLPILARAYVFIPLGDQIARAFTDTVQKLAEGNTSLLAEMHVTTCGLKVLTSTATARDIETARRSMGGHGFSVHSGLSRLYGQYLPATTYEGDNFVLDHQVVRAALKAHAAVCKSTAPPALSPSAQYLRLLGSPPALFSGSWTDPAQLALLLEQRAACVVDAYANSVLSGAQDAGASNRVSATVTGAFVAAQVVEMVKRLPMAGLATKDIVILSKLYTLYLTTEAEGALADLFAFKLLPTASSSNHDPAADLRAAITRLCLDLLPEVIGLTDAFGFTDWQLDSALGTQDGRVYEELVERAKAEPMNTFKVTPTYEIYIRPILQRGQQRAKRDAKL</sequence>
<comment type="caution">
    <text evidence="1">The sequence shown here is derived from an EMBL/GenBank/DDBJ whole genome shotgun (WGS) entry which is preliminary data.</text>
</comment>
<organism evidence="1 2">
    <name type="scientific">Vararia minispora EC-137</name>
    <dbReference type="NCBI Taxonomy" id="1314806"/>
    <lineage>
        <taxon>Eukaryota</taxon>
        <taxon>Fungi</taxon>
        <taxon>Dikarya</taxon>
        <taxon>Basidiomycota</taxon>
        <taxon>Agaricomycotina</taxon>
        <taxon>Agaricomycetes</taxon>
        <taxon>Russulales</taxon>
        <taxon>Lachnocladiaceae</taxon>
        <taxon>Vararia</taxon>
    </lineage>
</organism>
<keyword evidence="2" id="KW-1185">Reference proteome</keyword>
<evidence type="ECO:0000313" key="1">
    <source>
        <dbReference type="EMBL" id="KAI0027723.1"/>
    </source>
</evidence>
<reference evidence="1" key="2">
    <citation type="journal article" date="2022" name="New Phytol.">
        <title>Evolutionary transition to the ectomycorrhizal habit in the genomes of a hyperdiverse lineage of mushroom-forming fungi.</title>
        <authorList>
            <person name="Looney B."/>
            <person name="Miyauchi S."/>
            <person name="Morin E."/>
            <person name="Drula E."/>
            <person name="Courty P.E."/>
            <person name="Kohler A."/>
            <person name="Kuo A."/>
            <person name="LaButti K."/>
            <person name="Pangilinan J."/>
            <person name="Lipzen A."/>
            <person name="Riley R."/>
            <person name="Andreopoulos W."/>
            <person name="He G."/>
            <person name="Johnson J."/>
            <person name="Nolan M."/>
            <person name="Tritt A."/>
            <person name="Barry K.W."/>
            <person name="Grigoriev I.V."/>
            <person name="Nagy L.G."/>
            <person name="Hibbett D."/>
            <person name="Henrissat B."/>
            <person name="Matheny P.B."/>
            <person name="Labbe J."/>
            <person name="Martin F.M."/>
        </authorList>
    </citation>
    <scope>NUCLEOTIDE SEQUENCE</scope>
    <source>
        <strain evidence="1">EC-137</strain>
    </source>
</reference>